<dbReference type="InterPro" id="IPR006016">
    <property type="entry name" value="UspA"/>
</dbReference>
<feature type="domain" description="UspA" evidence="2">
    <location>
        <begin position="151"/>
        <end position="282"/>
    </location>
</feature>
<dbReference type="RefSeq" id="WP_139928115.1">
    <property type="nucleotide sequence ID" value="NZ_CP040915.1"/>
</dbReference>
<sequence length="305" mass="31797">MDHAFPDGAVVVGVDGSGKAQHALVWAGEEAARRRLPIHVLYAFSPRISARSYELLPTAELIAAGERITATAAAELRAAHPEVDVTAEVQLDEPAVALVDASGRASMSVLGARGLGTVLGRLLGSVSQKVAAHAAGPVVVVREGATRSDGPVVVGVDPEHDAPEPLEFAFTHAAAHGVGVRIVHAAHHERLRADLADGRVHDLLAEADRHGLEAARELGARWAQRHPAVPVEARTVLGRPVDELVREAADASLLVVGARGHHGLAGVRLGSVARGVLHEAPLVAVVRRHDGNPRDHDGVMPATAS</sequence>
<organism evidence="3 4">
    <name type="scientific">Georgenia yuyongxinii</name>
    <dbReference type="NCBI Taxonomy" id="2589797"/>
    <lineage>
        <taxon>Bacteria</taxon>
        <taxon>Bacillati</taxon>
        <taxon>Actinomycetota</taxon>
        <taxon>Actinomycetes</taxon>
        <taxon>Micrococcales</taxon>
        <taxon>Bogoriellaceae</taxon>
        <taxon>Georgenia</taxon>
    </lineage>
</organism>
<dbReference type="SUPFAM" id="SSF52402">
    <property type="entry name" value="Adenine nucleotide alpha hydrolases-like"/>
    <property type="match status" value="2"/>
</dbReference>
<dbReference type="Gene3D" id="3.40.50.620">
    <property type="entry name" value="HUPs"/>
    <property type="match status" value="2"/>
</dbReference>
<evidence type="ECO:0000313" key="4">
    <source>
        <dbReference type="Proteomes" id="UP000314616"/>
    </source>
</evidence>
<dbReference type="AlphaFoldDB" id="A0A5B8C340"/>
<evidence type="ECO:0000259" key="2">
    <source>
        <dbReference type="Pfam" id="PF00582"/>
    </source>
</evidence>
<dbReference type="OrthoDB" id="267918at2"/>
<dbReference type="PRINTS" id="PR01438">
    <property type="entry name" value="UNVRSLSTRESS"/>
</dbReference>
<feature type="domain" description="UspA" evidence="2">
    <location>
        <begin position="10"/>
        <end position="142"/>
    </location>
</feature>
<evidence type="ECO:0000313" key="3">
    <source>
        <dbReference type="EMBL" id="QDC24607.1"/>
    </source>
</evidence>
<dbReference type="InterPro" id="IPR014729">
    <property type="entry name" value="Rossmann-like_a/b/a_fold"/>
</dbReference>
<comment type="similarity">
    <text evidence="1">Belongs to the universal stress protein A family.</text>
</comment>
<dbReference type="InterPro" id="IPR006015">
    <property type="entry name" value="Universal_stress_UspA"/>
</dbReference>
<dbReference type="PANTHER" id="PTHR46268">
    <property type="entry name" value="STRESS RESPONSE PROTEIN NHAX"/>
    <property type="match status" value="1"/>
</dbReference>
<dbReference type="PANTHER" id="PTHR46268:SF6">
    <property type="entry name" value="UNIVERSAL STRESS PROTEIN UP12"/>
    <property type="match status" value="1"/>
</dbReference>
<accession>A0A5B8C340</accession>
<protein>
    <submittedName>
        <fullName evidence="3">Universal stress protein</fullName>
    </submittedName>
</protein>
<reference evidence="3 4" key="1">
    <citation type="submission" date="2019-05" db="EMBL/GenBank/DDBJ databases">
        <title>Georgenia *** sp. nov., and Georgenia *** sp. nov., isolated from the intestinal contents of plateau pika (Ochotona curzoniae) in the Qinghai-Tibet plateau of China.</title>
        <authorList>
            <person name="Tian Z."/>
        </authorList>
    </citation>
    <scope>NUCLEOTIDE SEQUENCE [LARGE SCALE GENOMIC DNA]</scope>
    <source>
        <strain evidence="3 4">Z443</strain>
    </source>
</reference>
<name>A0A5B8C340_9MICO</name>
<dbReference type="KEGG" id="gyu:FE374_08230"/>
<dbReference type="Proteomes" id="UP000314616">
    <property type="component" value="Chromosome"/>
</dbReference>
<dbReference type="EMBL" id="CP040915">
    <property type="protein sequence ID" value="QDC24607.1"/>
    <property type="molecule type" value="Genomic_DNA"/>
</dbReference>
<dbReference type="Pfam" id="PF00582">
    <property type="entry name" value="Usp"/>
    <property type="match status" value="2"/>
</dbReference>
<evidence type="ECO:0000256" key="1">
    <source>
        <dbReference type="ARBA" id="ARBA00008791"/>
    </source>
</evidence>
<proteinExistence type="inferred from homology"/>
<gene>
    <name evidence="3" type="ORF">FE374_08230</name>
</gene>